<keyword evidence="2" id="KW-1185">Reference proteome</keyword>
<dbReference type="Gene3D" id="3.40.30.120">
    <property type="match status" value="1"/>
</dbReference>
<name>A0A7W5YKZ2_9ACTN</name>
<dbReference type="Proteomes" id="UP000579945">
    <property type="component" value="Unassembled WGS sequence"/>
</dbReference>
<protein>
    <submittedName>
        <fullName evidence="1">Uncharacterized protein</fullName>
    </submittedName>
</protein>
<gene>
    <name evidence="1" type="ORF">FHR33_000502</name>
</gene>
<organism evidence="1 2">
    <name type="scientific">Nonomuraea dietziae</name>
    <dbReference type="NCBI Taxonomy" id="65515"/>
    <lineage>
        <taxon>Bacteria</taxon>
        <taxon>Bacillati</taxon>
        <taxon>Actinomycetota</taxon>
        <taxon>Actinomycetes</taxon>
        <taxon>Streptosporangiales</taxon>
        <taxon>Streptosporangiaceae</taxon>
        <taxon>Nonomuraea</taxon>
    </lineage>
</organism>
<sequence length="125" mass="14347">MRRLLTELMDFDEVNRHLIEKITATRIRYDFGEGPDLLGRRLPDIDVKQGHLYGLLRRGRGLLLDRTERLTVGGWSDRVDHLADPTAPLDVPCVLLRPDGHVAWIGDDQQDLDDHLARWFGEPAD</sequence>
<reference evidence="1 2" key="1">
    <citation type="submission" date="2020-08" db="EMBL/GenBank/DDBJ databases">
        <title>Sequencing the genomes of 1000 actinobacteria strains.</title>
        <authorList>
            <person name="Klenk H.-P."/>
        </authorList>
    </citation>
    <scope>NUCLEOTIDE SEQUENCE [LARGE SCALE GENOMIC DNA]</scope>
    <source>
        <strain evidence="1 2">DSM 44320</strain>
    </source>
</reference>
<dbReference type="RefSeq" id="WP_344830527.1">
    <property type="nucleotide sequence ID" value="NZ_BAAAXX010000016.1"/>
</dbReference>
<comment type="caution">
    <text evidence="1">The sequence shown here is derived from an EMBL/GenBank/DDBJ whole genome shotgun (WGS) entry which is preliminary data.</text>
</comment>
<accession>A0A7W5YKZ2</accession>
<evidence type="ECO:0000313" key="2">
    <source>
        <dbReference type="Proteomes" id="UP000579945"/>
    </source>
</evidence>
<dbReference type="EMBL" id="JACIBV010000001">
    <property type="protein sequence ID" value="MBB3724642.1"/>
    <property type="molecule type" value="Genomic_DNA"/>
</dbReference>
<evidence type="ECO:0000313" key="1">
    <source>
        <dbReference type="EMBL" id="MBB3724642.1"/>
    </source>
</evidence>
<dbReference type="AlphaFoldDB" id="A0A7W5YKZ2"/>
<proteinExistence type="predicted"/>
<dbReference type="Pfam" id="PF21274">
    <property type="entry name" value="Rng_hyd_C"/>
    <property type="match status" value="1"/>
</dbReference>